<evidence type="ECO:0000256" key="2">
    <source>
        <dbReference type="SAM" id="MobiDB-lite"/>
    </source>
</evidence>
<comment type="similarity">
    <text evidence="1">Belongs to the TCP11 family.</text>
</comment>
<feature type="compositionally biased region" description="Polar residues" evidence="2">
    <location>
        <begin position="353"/>
        <end position="362"/>
    </location>
</feature>
<evidence type="ECO:0000256" key="1">
    <source>
        <dbReference type="ARBA" id="ARBA00010954"/>
    </source>
</evidence>
<dbReference type="Proteomes" id="UP000242474">
    <property type="component" value="Unassembled WGS sequence"/>
</dbReference>
<name>A0A2G5BHB4_COERN</name>
<dbReference type="PANTHER" id="PTHR12832:SF11">
    <property type="entry name" value="LD23868P"/>
    <property type="match status" value="1"/>
</dbReference>
<proteinExistence type="inferred from homology"/>
<feature type="region of interest" description="Disordered" evidence="2">
    <location>
        <begin position="306"/>
        <end position="377"/>
    </location>
</feature>
<dbReference type="AlphaFoldDB" id="A0A2G5BHB4"/>
<evidence type="ECO:0008006" key="5">
    <source>
        <dbReference type="Google" id="ProtNLM"/>
    </source>
</evidence>
<dbReference type="EMBL" id="KZ303490">
    <property type="protein sequence ID" value="PIA18362.1"/>
    <property type="molecule type" value="Genomic_DNA"/>
</dbReference>
<organism evidence="3 4">
    <name type="scientific">Coemansia reversa (strain ATCC 12441 / NRRL 1564)</name>
    <dbReference type="NCBI Taxonomy" id="763665"/>
    <lineage>
        <taxon>Eukaryota</taxon>
        <taxon>Fungi</taxon>
        <taxon>Fungi incertae sedis</taxon>
        <taxon>Zoopagomycota</taxon>
        <taxon>Kickxellomycotina</taxon>
        <taxon>Kickxellomycetes</taxon>
        <taxon>Kickxellales</taxon>
        <taxon>Kickxellaceae</taxon>
        <taxon>Coemansia</taxon>
    </lineage>
</organism>
<evidence type="ECO:0000313" key="4">
    <source>
        <dbReference type="Proteomes" id="UP000242474"/>
    </source>
</evidence>
<dbReference type="InterPro" id="IPR008862">
    <property type="entry name" value="Tcp11"/>
</dbReference>
<sequence length="850" mass="95699">MPNHEHNYIANAGQRSTSNMQQYQKRRPSAASEDIRQNSASSRVQYKRPHMHETMNEGAQAPQPNNNNVVDTGTPSGSTSEISAATLIQQKWREARLHRALVAWEHAGVSVDRLKDLGFDKAAELMKSSKVLESSEKLMDVLLQSPGAHDTDSRNVKCKAPGRVLVTGFLFAAHSQLLVTGSSHMDTMVESAAITMTKSFAEFVSSFTRHENSWYERQQTFVIGFKAFDAAFDSWKRSDSQKLLATMERHYLELDRLWQTVQRRTRGEGDEEWRIGIQAQRYDLMKKISMLGGEDAVDGVLRRQQELRSTYQDPQPSQTPSLASSSATMEQDESAEDDSNMVAINGVRGLRVDSTQTENTGVSKEPEDIPDKNSSIDMPTTLLTKATLDPLSQDVDRVLDSYNLTATAALENAKIAHELILDPEIQLKVDQASEQHGTEKERLVESYLAEAQRETKSGNQSRLLQVLEQLRVELCTVVPPASKNRELLDRELDADWMQTQLENGALDIPAKLLMIIQLLGSLCASIRDDTVDGLRTRASAFRDGSIDISNDDGISKLVDLVRGIFLLIHNMRIDVLNYRLDTVVRPWLRIHAVEYERSKLTQLLEAKCNSPDQMIEQTTQWMDEAATRMQNGQQHSETEANIDRGDLIKRIFREALLDICFAAKALSAKDIPVTLALDQKRIWKIQNEVQVISCTGALCTLIRGALCRCGMQLSDSEQQSMARALVLCLRSEDVTIDKILTTVRNTSSNSESMAQETLERLVRKTLDKSDPIYKATEQGLRKFITSEISKNETADTLAQRLRDSQQQIKVELARISLNAIDEDVSGLVERISRLCEFNWKVHSPWYTKIC</sequence>
<feature type="compositionally biased region" description="Polar residues" evidence="2">
    <location>
        <begin position="13"/>
        <end position="23"/>
    </location>
</feature>
<reference evidence="3 4" key="1">
    <citation type="journal article" date="2015" name="Genome Biol. Evol.">
        <title>Phylogenomic analyses indicate that early fungi evolved digesting cell walls of algal ancestors of land plants.</title>
        <authorList>
            <person name="Chang Y."/>
            <person name="Wang S."/>
            <person name="Sekimoto S."/>
            <person name="Aerts A.L."/>
            <person name="Choi C."/>
            <person name="Clum A."/>
            <person name="LaButti K.M."/>
            <person name="Lindquist E.A."/>
            <person name="Yee Ngan C."/>
            <person name="Ohm R.A."/>
            <person name="Salamov A.A."/>
            <person name="Grigoriev I.V."/>
            <person name="Spatafora J.W."/>
            <person name="Berbee M.L."/>
        </authorList>
    </citation>
    <scope>NUCLEOTIDE SEQUENCE [LARGE SCALE GENOMIC DNA]</scope>
    <source>
        <strain evidence="3 4">NRRL 1564</strain>
    </source>
</reference>
<feature type="region of interest" description="Disordered" evidence="2">
    <location>
        <begin position="1"/>
        <end position="80"/>
    </location>
</feature>
<feature type="compositionally biased region" description="Polar residues" evidence="2">
    <location>
        <begin position="307"/>
        <end position="329"/>
    </location>
</feature>
<feature type="compositionally biased region" description="Polar residues" evidence="2">
    <location>
        <begin position="62"/>
        <end position="80"/>
    </location>
</feature>
<dbReference type="PANTHER" id="PTHR12832">
    <property type="entry name" value="TESTIS-SPECIFIC PROTEIN PBS13 T-COMPLEX 11"/>
    <property type="match status" value="1"/>
</dbReference>
<dbReference type="STRING" id="763665.A0A2G5BHB4"/>
<dbReference type="OrthoDB" id="276323at2759"/>
<dbReference type="Pfam" id="PF05794">
    <property type="entry name" value="Tcp11"/>
    <property type="match status" value="1"/>
</dbReference>
<accession>A0A2G5BHB4</accession>
<dbReference type="GO" id="GO:0010737">
    <property type="term" value="P:protein kinase A signaling"/>
    <property type="evidence" value="ECO:0007669"/>
    <property type="project" value="TreeGrafter"/>
</dbReference>
<keyword evidence="4" id="KW-1185">Reference proteome</keyword>
<evidence type="ECO:0000313" key="3">
    <source>
        <dbReference type="EMBL" id="PIA18362.1"/>
    </source>
</evidence>
<feature type="compositionally biased region" description="Acidic residues" evidence="2">
    <location>
        <begin position="330"/>
        <end position="339"/>
    </location>
</feature>
<protein>
    <recommendedName>
        <fullName evidence="5">Tcp11-domain-containing protein</fullName>
    </recommendedName>
</protein>
<gene>
    <name evidence="3" type="ORF">COEREDRAFT_6598</name>
</gene>